<keyword evidence="3" id="KW-1185">Reference proteome</keyword>
<evidence type="ECO:0000313" key="3">
    <source>
        <dbReference type="Proteomes" id="UP000247811"/>
    </source>
</evidence>
<comment type="caution">
    <text evidence="2">The sequence shown here is derived from an EMBL/GenBank/DDBJ whole genome shotgun (WGS) entry which is preliminary data.</text>
</comment>
<evidence type="ECO:0000256" key="1">
    <source>
        <dbReference type="SAM" id="MobiDB-lite"/>
    </source>
</evidence>
<dbReference type="RefSeq" id="WP_110398996.1">
    <property type="nucleotide sequence ID" value="NZ_QJJS01000001.1"/>
</dbReference>
<gene>
    <name evidence="2" type="ORF">C7444_101255</name>
</gene>
<dbReference type="EMBL" id="QJJS01000001">
    <property type="protein sequence ID" value="PXW99425.1"/>
    <property type="molecule type" value="Genomic_DNA"/>
</dbReference>
<sequence>MSILHPTSRSKGGLLAWFQRRGGDEVDPVLGYEAALPFLPGCTAALPARDEDRAPDTPADAVLRDPRTP</sequence>
<dbReference type="Proteomes" id="UP000247811">
    <property type="component" value="Unassembled WGS sequence"/>
</dbReference>
<feature type="region of interest" description="Disordered" evidence="1">
    <location>
        <begin position="46"/>
        <end position="69"/>
    </location>
</feature>
<protein>
    <submittedName>
        <fullName evidence="2">Uncharacterized protein</fullName>
    </submittedName>
</protein>
<reference evidence="2 3" key="1">
    <citation type="submission" date="2018-05" db="EMBL/GenBank/DDBJ databases">
        <title>Genomic Encyclopedia of Type Strains, Phase IV (KMG-IV): sequencing the most valuable type-strain genomes for metagenomic binning, comparative biology and taxonomic classification.</title>
        <authorList>
            <person name="Goeker M."/>
        </authorList>
    </citation>
    <scope>NUCLEOTIDE SEQUENCE [LARGE SCALE GENOMIC DNA]</scope>
    <source>
        <strain evidence="2 3">DSM 566</strain>
    </source>
</reference>
<name>A0A318H6C4_9BURK</name>
<proteinExistence type="predicted"/>
<evidence type="ECO:0000313" key="2">
    <source>
        <dbReference type="EMBL" id="PXW99425.1"/>
    </source>
</evidence>
<organism evidence="2 3">
    <name type="scientific">Sphaerotilus hippei</name>
    <dbReference type="NCBI Taxonomy" id="744406"/>
    <lineage>
        <taxon>Bacteria</taxon>
        <taxon>Pseudomonadati</taxon>
        <taxon>Pseudomonadota</taxon>
        <taxon>Betaproteobacteria</taxon>
        <taxon>Burkholderiales</taxon>
        <taxon>Sphaerotilaceae</taxon>
        <taxon>Sphaerotilus</taxon>
    </lineage>
</organism>
<dbReference type="AlphaFoldDB" id="A0A318H6C4"/>
<accession>A0A318H6C4</accession>